<gene>
    <name evidence="1" type="ORF">UFOPK3255_00807</name>
</gene>
<reference evidence="1" key="1">
    <citation type="submission" date="2020-05" db="EMBL/GenBank/DDBJ databases">
        <authorList>
            <person name="Chiriac C."/>
            <person name="Salcher M."/>
            <person name="Ghai R."/>
            <person name="Kavagutti S V."/>
        </authorList>
    </citation>
    <scope>NUCLEOTIDE SEQUENCE</scope>
</reference>
<organism evidence="1">
    <name type="scientific">freshwater metagenome</name>
    <dbReference type="NCBI Taxonomy" id="449393"/>
    <lineage>
        <taxon>unclassified sequences</taxon>
        <taxon>metagenomes</taxon>
        <taxon>ecological metagenomes</taxon>
    </lineage>
</organism>
<dbReference type="EMBL" id="CAFAZY010000108">
    <property type="protein sequence ID" value="CAB4843865.1"/>
    <property type="molecule type" value="Genomic_DNA"/>
</dbReference>
<protein>
    <submittedName>
        <fullName evidence="1">Unannotated protein</fullName>
    </submittedName>
</protein>
<evidence type="ECO:0000313" key="1">
    <source>
        <dbReference type="EMBL" id="CAB4843865.1"/>
    </source>
</evidence>
<proteinExistence type="predicted"/>
<sequence>MAPATIALTMSPEYCNPPSAINGIPALLHALAASMIAVICGTPTPATMRVVQIDPGPTPTFTASAPALINACAPERVATLPPIIWVVGENFLIRAIASRTARWCPCAVSTTTTSTPASIRAWARAKPSSPTPTAAPARPTFFTNLTCVT</sequence>
<accession>A0A6J7BFF7</accession>
<dbReference type="AlphaFoldDB" id="A0A6J7BFF7"/>
<name>A0A6J7BFF7_9ZZZZ</name>